<dbReference type="Pfam" id="PF07963">
    <property type="entry name" value="N_methyl"/>
    <property type="match status" value="1"/>
</dbReference>
<dbReference type="GO" id="GO:0015627">
    <property type="term" value="C:type II protein secretion system complex"/>
    <property type="evidence" value="ECO:0007669"/>
    <property type="project" value="InterPro"/>
</dbReference>
<dbReference type="Proteomes" id="UP000191110">
    <property type="component" value="Unassembled WGS sequence"/>
</dbReference>
<dbReference type="PRINTS" id="PR00813">
    <property type="entry name" value="BCTERIALGSPG"/>
</dbReference>
<reference evidence="13 14" key="1">
    <citation type="submission" date="2016-11" db="EMBL/GenBank/DDBJ databases">
        <title>Mixed transmission modes and dynamic genome evolution in an obligate animal-bacterial symbiosis.</title>
        <authorList>
            <person name="Russell S.L."/>
            <person name="Corbett-Detig R.B."/>
            <person name="Cavanaugh C.M."/>
        </authorList>
    </citation>
    <scope>NUCLEOTIDE SEQUENCE [LARGE SCALE GENOMIC DNA]</scope>
    <source>
        <strain evidence="13">Sveles-Q1</strain>
    </source>
</reference>
<evidence type="ECO:0000259" key="12">
    <source>
        <dbReference type="Pfam" id="PF08334"/>
    </source>
</evidence>
<gene>
    <name evidence="13" type="ORF">BOW53_12785</name>
</gene>
<dbReference type="NCBIfam" id="TIGR01710">
    <property type="entry name" value="typeII_sec_gspG"/>
    <property type="match status" value="1"/>
</dbReference>
<evidence type="ECO:0000256" key="2">
    <source>
        <dbReference type="ARBA" id="ARBA00009984"/>
    </source>
</evidence>
<comment type="similarity">
    <text evidence="2">Belongs to the GSP G family.</text>
</comment>
<keyword evidence="8 11" id="KW-1133">Transmembrane helix</keyword>
<dbReference type="RefSeq" id="WP_078484477.1">
    <property type="nucleotide sequence ID" value="NZ_MPRL01000058.1"/>
</dbReference>
<dbReference type="Pfam" id="PF08334">
    <property type="entry name" value="T2SSG"/>
    <property type="match status" value="1"/>
</dbReference>
<feature type="region of interest" description="Disordered" evidence="10">
    <location>
        <begin position="78"/>
        <end position="106"/>
    </location>
</feature>
<evidence type="ECO:0000256" key="8">
    <source>
        <dbReference type="ARBA" id="ARBA00022989"/>
    </source>
</evidence>
<dbReference type="Gene3D" id="3.30.700.10">
    <property type="entry name" value="Glycoprotein, Type 4 Pilin"/>
    <property type="match status" value="1"/>
</dbReference>
<evidence type="ECO:0000256" key="3">
    <source>
        <dbReference type="ARBA" id="ARBA00020042"/>
    </source>
</evidence>
<evidence type="ECO:0000256" key="11">
    <source>
        <dbReference type="SAM" id="Phobius"/>
    </source>
</evidence>
<comment type="caution">
    <text evidence="13">The sequence shown here is derived from an EMBL/GenBank/DDBJ whole genome shotgun (WGS) entry which is preliminary data.</text>
</comment>
<dbReference type="InterPro" id="IPR013545">
    <property type="entry name" value="T2SS_protein-GspG_C"/>
</dbReference>
<feature type="region of interest" description="Disordered" evidence="10">
    <location>
        <begin position="136"/>
        <end position="155"/>
    </location>
</feature>
<dbReference type="InterPro" id="IPR010054">
    <property type="entry name" value="Type2_sec_GspG"/>
</dbReference>
<comment type="subcellular location">
    <subcellularLocation>
        <location evidence="1">Cell inner membrane</location>
        <topology evidence="1">Single-pass membrane protein</topology>
    </subcellularLocation>
</comment>
<feature type="domain" description="Type II secretion system protein GspG C-terminal" evidence="12">
    <location>
        <begin position="44"/>
        <end position="154"/>
    </location>
</feature>
<evidence type="ECO:0000256" key="10">
    <source>
        <dbReference type="SAM" id="MobiDB-lite"/>
    </source>
</evidence>
<evidence type="ECO:0000256" key="9">
    <source>
        <dbReference type="ARBA" id="ARBA00023136"/>
    </source>
</evidence>
<dbReference type="GO" id="GO:0005886">
    <property type="term" value="C:plasma membrane"/>
    <property type="evidence" value="ECO:0007669"/>
    <property type="project" value="UniProtKB-SubCell"/>
</dbReference>
<dbReference type="PANTHER" id="PTHR30093">
    <property type="entry name" value="GENERAL SECRETION PATHWAY PROTEIN G"/>
    <property type="match status" value="1"/>
</dbReference>
<feature type="transmembrane region" description="Helical" evidence="11">
    <location>
        <begin position="21"/>
        <end position="42"/>
    </location>
</feature>
<dbReference type="GO" id="GO:0015628">
    <property type="term" value="P:protein secretion by the type II secretion system"/>
    <property type="evidence" value="ECO:0007669"/>
    <property type="project" value="InterPro"/>
</dbReference>
<keyword evidence="4" id="KW-1003">Cell membrane</keyword>
<organism evidence="13 14">
    <name type="scientific">Solemya pervernicosa gill symbiont</name>
    <dbReference type="NCBI Taxonomy" id="642797"/>
    <lineage>
        <taxon>Bacteria</taxon>
        <taxon>Pseudomonadati</taxon>
        <taxon>Pseudomonadota</taxon>
        <taxon>Gammaproteobacteria</taxon>
        <taxon>sulfur-oxidizing symbionts</taxon>
    </lineage>
</organism>
<keyword evidence="7 11" id="KW-0812">Transmembrane</keyword>
<proteinExistence type="inferred from homology"/>
<keyword evidence="5" id="KW-0488">Methylation</keyword>
<dbReference type="EMBL" id="MPRL01000058">
    <property type="protein sequence ID" value="OOZ39170.1"/>
    <property type="molecule type" value="Genomic_DNA"/>
</dbReference>
<evidence type="ECO:0000313" key="14">
    <source>
        <dbReference type="Proteomes" id="UP000191110"/>
    </source>
</evidence>
<evidence type="ECO:0000256" key="5">
    <source>
        <dbReference type="ARBA" id="ARBA00022481"/>
    </source>
</evidence>
<protein>
    <recommendedName>
        <fullName evidence="3">Type II secretion system core protein G</fullName>
    </recommendedName>
</protein>
<dbReference type="InterPro" id="IPR000983">
    <property type="entry name" value="Bac_GSPG_pilin"/>
</dbReference>
<dbReference type="AlphaFoldDB" id="A0A1T2L2C0"/>
<name>A0A1T2L2C0_9GAMM</name>
<dbReference type="SUPFAM" id="SSF54523">
    <property type="entry name" value="Pili subunits"/>
    <property type="match status" value="1"/>
</dbReference>
<dbReference type="InterPro" id="IPR012902">
    <property type="entry name" value="N_methyl_site"/>
</dbReference>
<evidence type="ECO:0000256" key="7">
    <source>
        <dbReference type="ARBA" id="ARBA00022692"/>
    </source>
</evidence>
<evidence type="ECO:0000256" key="1">
    <source>
        <dbReference type="ARBA" id="ARBA00004377"/>
    </source>
</evidence>
<accession>A0A1T2L2C0</accession>
<keyword evidence="14" id="KW-1185">Reference proteome</keyword>
<dbReference type="InterPro" id="IPR045584">
    <property type="entry name" value="Pilin-like"/>
</dbReference>
<dbReference type="PANTHER" id="PTHR30093:SF44">
    <property type="entry name" value="TYPE II SECRETION SYSTEM CORE PROTEIN G"/>
    <property type="match status" value="1"/>
</dbReference>
<dbReference type="OrthoDB" id="9795612at2"/>
<keyword evidence="9 11" id="KW-0472">Membrane</keyword>
<sequence length="155" mass="17394">MLTVRITEGNREFPVQRKQHGFTLIEILVVVVILGILASVVIPKIMDEPDAAKKTKAQFDIRSLETALDRYRLDNHHYPTTDQGLDALVSKPSDSPEPRNWKSGGYIARLPQDPWGSDYQYLNPGVRNAEIDIFSYGADNQPDGEGNDADIGNWE</sequence>
<evidence type="ECO:0000256" key="4">
    <source>
        <dbReference type="ARBA" id="ARBA00022475"/>
    </source>
</evidence>
<dbReference type="NCBIfam" id="TIGR02532">
    <property type="entry name" value="IV_pilin_GFxxxE"/>
    <property type="match status" value="1"/>
</dbReference>
<evidence type="ECO:0000313" key="13">
    <source>
        <dbReference type="EMBL" id="OOZ39170.1"/>
    </source>
</evidence>
<evidence type="ECO:0000256" key="6">
    <source>
        <dbReference type="ARBA" id="ARBA00022519"/>
    </source>
</evidence>
<keyword evidence="6" id="KW-0997">Cell inner membrane</keyword>
<dbReference type="PROSITE" id="PS00409">
    <property type="entry name" value="PROKAR_NTER_METHYL"/>
    <property type="match status" value="1"/>
</dbReference>